<dbReference type="Proteomes" id="UP000218387">
    <property type="component" value="Chromosome"/>
</dbReference>
<reference evidence="1 2" key="1">
    <citation type="submission" date="2018-05" db="EMBL/GenBank/DDBJ databases">
        <title>Genome comparison of Eubacterium sp.</title>
        <authorList>
            <person name="Feng Y."/>
            <person name="Sanchez-Andrea I."/>
            <person name="Stams A.J.M."/>
            <person name="De Vos W.M."/>
        </authorList>
    </citation>
    <scope>NUCLEOTIDE SEQUENCE [LARGE SCALE GENOMIC DNA]</scope>
    <source>
        <strain evidence="1 2">YI</strain>
    </source>
</reference>
<organism evidence="1 2">
    <name type="scientific">Eubacterium maltosivorans</name>
    <dbReference type="NCBI Taxonomy" id="2041044"/>
    <lineage>
        <taxon>Bacteria</taxon>
        <taxon>Bacillati</taxon>
        <taxon>Bacillota</taxon>
        <taxon>Clostridia</taxon>
        <taxon>Eubacteriales</taxon>
        <taxon>Eubacteriaceae</taxon>
        <taxon>Eubacterium</taxon>
    </lineage>
</organism>
<dbReference type="AlphaFoldDB" id="A0A4P9C6S7"/>
<dbReference type="RefSeq" id="WP_096920677.1">
    <property type="nucleotide sequence ID" value="NZ_CP029487.1"/>
</dbReference>
<dbReference type="KEGG" id="emt:CPZ25_007165"/>
<sequence length="107" mass="11728">MIAVKIDKSKSIAFSVEIEGRVEDISQELCNIVSGIMQTMVSNVPPHIKKPLSLDLIESVIEGIVHGLASEKDIGIVRVETLKSNPSFEEDSLKQVFEKAFGEIFGV</sequence>
<accession>A0A4P9C6S7</accession>
<evidence type="ECO:0000313" key="2">
    <source>
        <dbReference type="Proteomes" id="UP000218387"/>
    </source>
</evidence>
<protein>
    <submittedName>
        <fullName evidence="1">Uncharacterized protein</fullName>
    </submittedName>
</protein>
<dbReference type="EMBL" id="CP029487">
    <property type="protein sequence ID" value="QCT71113.1"/>
    <property type="molecule type" value="Genomic_DNA"/>
</dbReference>
<evidence type="ECO:0000313" key="1">
    <source>
        <dbReference type="EMBL" id="QCT71113.1"/>
    </source>
</evidence>
<name>A0A4P9C6S7_EUBML</name>
<keyword evidence="2" id="KW-1185">Reference proteome</keyword>
<proteinExistence type="predicted"/>
<gene>
    <name evidence="1" type="ORF">CPZ25_007165</name>
</gene>